<dbReference type="EMBL" id="JANBOH010000898">
    <property type="protein sequence ID" value="KAJ1641585.1"/>
    <property type="molecule type" value="Genomic_DNA"/>
</dbReference>
<organism evidence="3 4">
    <name type="scientific">Coemansia asiatica</name>
    <dbReference type="NCBI Taxonomy" id="1052880"/>
    <lineage>
        <taxon>Eukaryota</taxon>
        <taxon>Fungi</taxon>
        <taxon>Fungi incertae sedis</taxon>
        <taxon>Zoopagomycota</taxon>
        <taxon>Kickxellomycotina</taxon>
        <taxon>Kickxellomycetes</taxon>
        <taxon>Kickxellales</taxon>
        <taxon>Kickxellaceae</taxon>
        <taxon>Coemansia</taxon>
    </lineage>
</organism>
<dbReference type="InterPro" id="IPR045687">
    <property type="entry name" value="PIGG/GPI7_C"/>
</dbReference>
<protein>
    <submittedName>
        <fullName evidence="3">Mannose-ethanolamine phosphotransferase gpi13</fullName>
    </submittedName>
</protein>
<evidence type="ECO:0000256" key="1">
    <source>
        <dbReference type="SAM" id="Phobius"/>
    </source>
</evidence>
<evidence type="ECO:0000259" key="2">
    <source>
        <dbReference type="Pfam" id="PF19316"/>
    </source>
</evidence>
<feature type="transmembrane region" description="Helical" evidence="1">
    <location>
        <begin position="20"/>
        <end position="48"/>
    </location>
</feature>
<keyword evidence="1" id="KW-0472">Membrane</keyword>
<proteinExistence type="predicted"/>
<keyword evidence="1" id="KW-0812">Transmembrane</keyword>
<gene>
    <name evidence="3" type="primary">GPI13_2</name>
    <name evidence="3" type="ORF">LPJ64_006449</name>
</gene>
<dbReference type="Proteomes" id="UP001145021">
    <property type="component" value="Unassembled WGS sequence"/>
</dbReference>
<dbReference type="Pfam" id="PF19316">
    <property type="entry name" value="PIGO_PIGG"/>
    <property type="match status" value="1"/>
</dbReference>
<feature type="transmembrane region" description="Helical" evidence="1">
    <location>
        <begin position="172"/>
        <end position="201"/>
    </location>
</feature>
<feature type="transmembrane region" description="Helical" evidence="1">
    <location>
        <begin position="128"/>
        <end position="152"/>
    </location>
</feature>
<dbReference type="GO" id="GO:0006506">
    <property type="term" value="P:GPI anchor biosynthetic process"/>
    <property type="evidence" value="ECO:0007669"/>
    <property type="project" value="InterPro"/>
</dbReference>
<keyword evidence="1" id="KW-1133">Transmembrane helix</keyword>
<dbReference type="GO" id="GO:0051377">
    <property type="term" value="F:mannose-ethanolamine phosphotransferase activity"/>
    <property type="evidence" value="ECO:0007669"/>
    <property type="project" value="TreeGrafter"/>
</dbReference>
<feature type="transmembrane region" description="Helical" evidence="1">
    <location>
        <begin position="222"/>
        <end position="242"/>
    </location>
</feature>
<evidence type="ECO:0000313" key="4">
    <source>
        <dbReference type="Proteomes" id="UP001145021"/>
    </source>
</evidence>
<accession>A0A9W8CH32</accession>
<feature type="transmembrane region" description="Helical" evidence="1">
    <location>
        <begin position="55"/>
        <end position="71"/>
    </location>
</feature>
<dbReference type="GO" id="GO:0005789">
    <property type="term" value="C:endoplasmic reticulum membrane"/>
    <property type="evidence" value="ECO:0007669"/>
    <property type="project" value="TreeGrafter"/>
</dbReference>
<keyword evidence="4" id="KW-1185">Reference proteome</keyword>
<name>A0A9W8CH32_9FUNG</name>
<sequence>MSTNSSRSSNSTNSSKHQRAAVILGYGNAYGAAYLMFVSVVFCVLYVFQQPMGGIMLSALFVKLIVCAELFDSLRDALDMAANTPLRLAQMVMMAQMAYLGYFATGHQFTLVSLQWSTAFVGVREMQLLVCGVIVAINTFGSFILCAVSVPLADLWNESLGSQALRLAPNSYFSRIAGAAAVFAGYNLLVSTSAAAFAAWFRRHLMVWKIFAPRFMFSAPTMLLSSAFVLFVAAGFAAARILRAGLAIGNVQAVVARKPKSSN</sequence>
<dbReference type="AlphaFoldDB" id="A0A9W8CH32"/>
<dbReference type="PANTHER" id="PTHR23071:SF1">
    <property type="entry name" value="GPI ETHANOLAMINE PHOSPHATE TRANSFERASE 3"/>
    <property type="match status" value="1"/>
</dbReference>
<feature type="domain" description="GPI ethanolamine phosphate transferase 2 C-terminal" evidence="2">
    <location>
        <begin position="76"/>
        <end position="229"/>
    </location>
</feature>
<reference evidence="3" key="1">
    <citation type="submission" date="2022-07" db="EMBL/GenBank/DDBJ databases">
        <title>Phylogenomic reconstructions and comparative analyses of Kickxellomycotina fungi.</title>
        <authorList>
            <person name="Reynolds N.K."/>
            <person name="Stajich J.E."/>
            <person name="Barry K."/>
            <person name="Grigoriev I.V."/>
            <person name="Crous P."/>
            <person name="Smith M.E."/>
        </authorList>
    </citation>
    <scope>NUCLEOTIDE SEQUENCE</scope>
    <source>
        <strain evidence="3">NBRC 105413</strain>
    </source>
</reference>
<feature type="transmembrane region" description="Helical" evidence="1">
    <location>
        <begin position="91"/>
        <end position="116"/>
    </location>
</feature>
<dbReference type="InterPro" id="IPR039524">
    <property type="entry name" value="PIGO/GPI13"/>
</dbReference>
<evidence type="ECO:0000313" key="3">
    <source>
        <dbReference type="EMBL" id="KAJ1641585.1"/>
    </source>
</evidence>
<dbReference type="PANTHER" id="PTHR23071">
    <property type="entry name" value="PHOSPHATIDYLINOSITOL GLYCAN"/>
    <property type="match status" value="1"/>
</dbReference>
<comment type="caution">
    <text evidence="3">The sequence shown here is derived from an EMBL/GenBank/DDBJ whole genome shotgun (WGS) entry which is preliminary data.</text>
</comment>